<comment type="catalytic activity">
    <reaction evidence="4">
        <text>(sulfur carrier)-H + L-cysteine = (sulfur carrier)-SH + L-alanine</text>
        <dbReference type="Rhea" id="RHEA:43892"/>
        <dbReference type="Rhea" id="RHEA-COMP:14737"/>
        <dbReference type="Rhea" id="RHEA-COMP:14739"/>
        <dbReference type="ChEBI" id="CHEBI:29917"/>
        <dbReference type="ChEBI" id="CHEBI:35235"/>
        <dbReference type="ChEBI" id="CHEBI:57972"/>
        <dbReference type="ChEBI" id="CHEBI:64428"/>
        <dbReference type="EC" id="2.8.1.7"/>
    </reaction>
</comment>
<dbReference type="InterPro" id="IPR000192">
    <property type="entry name" value="Aminotrans_V_dom"/>
</dbReference>
<evidence type="ECO:0000256" key="1">
    <source>
        <dbReference type="ARBA" id="ARBA00001933"/>
    </source>
</evidence>
<dbReference type="PANTHER" id="PTHR43586">
    <property type="entry name" value="CYSTEINE DESULFURASE"/>
    <property type="match status" value="1"/>
</dbReference>
<proteinExistence type="inferred from homology"/>
<organism evidence="6">
    <name type="scientific">bioreactor metagenome</name>
    <dbReference type="NCBI Taxonomy" id="1076179"/>
    <lineage>
        <taxon>unclassified sequences</taxon>
        <taxon>metagenomes</taxon>
        <taxon>ecological metagenomes</taxon>
    </lineage>
</organism>
<dbReference type="InterPro" id="IPR015421">
    <property type="entry name" value="PyrdxlP-dep_Trfase_major"/>
</dbReference>
<dbReference type="AlphaFoldDB" id="A0A644YEU9"/>
<dbReference type="Gene3D" id="3.90.1150.10">
    <property type="entry name" value="Aspartate Aminotransferase, domain 1"/>
    <property type="match status" value="1"/>
</dbReference>
<dbReference type="EC" id="2.8.1.7" evidence="6"/>
<dbReference type="Gene3D" id="3.40.640.10">
    <property type="entry name" value="Type I PLP-dependent aspartate aminotransferase-like (Major domain)"/>
    <property type="match status" value="1"/>
</dbReference>
<dbReference type="InterPro" id="IPR020578">
    <property type="entry name" value="Aminotrans_V_PyrdxlP_BS"/>
</dbReference>
<dbReference type="PROSITE" id="PS00595">
    <property type="entry name" value="AA_TRANSFER_CLASS_5"/>
    <property type="match status" value="1"/>
</dbReference>
<accession>A0A644YEU9</accession>
<reference evidence="6" key="1">
    <citation type="submission" date="2019-08" db="EMBL/GenBank/DDBJ databases">
        <authorList>
            <person name="Kucharzyk K."/>
            <person name="Murdoch R.W."/>
            <person name="Higgins S."/>
            <person name="Loffler F."/>
        </authorList>
    </citation>
    <scope>NUCLEOTIDE SEQUENCE</scope>
</reference>
<feature type="domain" description="Aminotransferase class V" evidence="5">
    <location>
        <begin position="31"/>
        <end position="419"/>
    </location>
</feature>
<dbReference type="SUPFAM" id="SSF53383">
    <property type="entry name" value="PLP-dependent transferases"/>
    <property type="match status" value="1"/>
</dbReference>
<sequence length="432" mass="48424">MFNLMDNSLRNLFIGLDKEVPILNKNYIIPINFDNAATTPVFKSVVDKITEACEFYGSIGRGLGQKSEYSTKKYLECRNYILDFFNAPKDKYTVIFVNNTTEGINRLSNILIENDNDIIITTRMEHHSNDLPWRGKCNLKYIEVDNNGRLNLDELQSLLEQYNGLVKYVTITAASNVTGYINDLSYISKLDHSYNAKLIVDGAQIVAHKKININGVSTDDSIDFLVFSAHKMYAPFGSGAIVGLTETFERLNTDFKGGGTVETVLDDSEILLPPPEKNEAGSPNFFGAIALVEAMKEIDRIGFDTIEKNERLLLERTLKGLSSIQGVINYADIENIDDRLGIVVFNIEGMYNAEVAKLLADLMAIAVRQGAFCAHPYVKRLLNLTNSDSVRHLVDSTCKMPGMVRASFGLYNSLREVDFFLNTVDLICRLRS</sequence>
<evidence type="ECO:0000256" key="2">
    <source>
        <dbReference type="ARBA" id="ARBA00010447"/>
    </source>
</evidence>
<keyword evidence="3" id="KW-0663">Pyridoxal phosphate</keyword>
<evidence type="ECO:0000313" key="6">
    <source>
        <dbReference type="EMBL" id="MPM26498.1"/>
    </source>
</evidence>
<dbReference type="GO" id="GO:0031071">
    <property type="term" value="F:cysteine desulfurase activity"/>
    <property type="evidence" value="ECO:0007669"/>
    <property type="project" value="UniProtKB-EC"/>
</dbReference>
<dbReference type="InterPro" id="IPR015424">
    <property type="entry name" value="PyrdxlP-dep_Trfase"/>
</dbReference>
<dbReference type="PANTHER" id="PTHR43586:SF8">
    <property type="entry name" value="CYSTEINE DESULFURASE 1, CHLOROPLASTIC"/>
    <property type="match status" value="1"/>
</dbReference>
<dbReference type="EMBL" id="VSSQ01004749">
    <property type="protein sequence ID" value="MPM26498.1"/>
    <property type="molecule type" value="Genomic_DNA"/>
</dbReference>
<dbReference type="InterPro" id="IPR015422">
    <property type="entry name" value="PyrdxlP-dep_Trfase_small"/>
</dbReference>
<evidence type="ECO:0000256" key="4">
    <source>
        <dbReference type="ARBA" id="ARBA00050776"/>
    </source>
</evidence>
<protein>
    <submittedName>
        <fullName evidence="6">Cysteine desulfurase</fullName>
        <ecNumber evidence="6">2.8.1.7</ecNumber>
    </submittedName>
</protein>
<gene>
    <name evidence="6" type="primary">sufS_23</name>
    <name evidence="6" type="ORF">SDC9_73002</name>
</gene>
<name>A0A644YEU9_9ZZZZ</name>
<evidence type="ECO:0000259" key="5">
    <source>
        <dbReference type="Pfam" id="PF00266"/>
    </source>
</evidence>
<comment type="cofactor">
    <cofactor evidence="1">
        <name>pyridoxal 5'-phosphate</name>
        <dbReference type="ChEBI" id="CHEBI:597326"/>
    </cofactor>
</comment>
<keyword evidence="6" id="KW-0808">Transferase</keyword>
<comment type="caution">
    <text evidence="6">The sequence shown here is derived from an EMBL/GenBank/DDBJ whole genome shotgun (WGS) entry which is preliminary data.</text>
</comment>
<evidence type="ECO:0000256" key="3">
    <source>
        <dbReference type="ARBA" id="ARBA00022898"/>
    </source>
</evidence>
<dbReference type="Pfam" id="PF00266">
    <property type="entry name" value="Aminotran_5"/>
    <property type="match status" value="1"/>
</dbReference>
<comment type="similarity">
    <text evidence="2">Belongs to the class-V pyridoxal-phosphate-dependent aminotransferase family. Csd subfamily.</text>
</comment>